<evidence type="ECO:0000313" key="1">
    <source>
        <dbReference type="EMBL" id="MDO3424383.1"/>
    </source>
</evidence>
<dbReference type="EMBL" id="JAULSJ010000007">
    <property type="protein sequence ID" value="MDO3424383.1"/>
    <property type="molecule type" value="Genomic_DNA"/>
</dbReference>
<proteinExistence type="predicted"/>
<reference evidence="1" key="1">
    <citation type="submission" date="2023-07" db="EMBL/GenBank/DDBJ databases">
        <title>AMR profile of multidrug- resistance Chryseobacterium gambrini related strain.</title>
        <authorList>
            <person name="Kirdat K."/>
            <person name="Bhatt A."/>
            <person name="Kuyare S."/>
            <person name="Yadav A."/>
        </authorList>
    </citation>
    <scope>NUCLEOTIDE SEQUENCE</scope>
    <source>
        <strain evidence="1">APV-1</strain>
    </source>
</reference>
<organism evidence="1 2">
    <name type="scientific">Chryseobacterium urinae</name>
    <dbReference type="NCBI Taxonomy" id="3058400"/>
    <lineage>
        <taxon>Bacteria</taxon>
        <taxon>Pseudomonadati</taxon>
        <taxon>Bacteroidota</taxon>
        <taxon>Flavobacteriia</taxon>
        <taxon>Flavobacteriales</taxon>
        <taxon>Weeksellaceae</taxon>
        <taxon>Chryseobacterium group</taxon>
        <taxon>Chryseobacterium</taxon>
    </lineage>
</organism>
<evidence type="ECO:0000313" key="2">
    <source>
        <dbReference type="Proteomes" id="UP001168128"/>
    </source>
</evidence>
<dbReference type="Proteomes" id="UP001168128">
    <property type="component" value="Unassembled WGS sequence"/>
</dbReference>
<sequence>MQKKFEKDTSGVLLICSKKGLKKYFADNIFSYNYPDGILPLINNGSVIALTTESSEDVKGEVMDLSMNDFKGYRLYREQNFFIEEEDEIYVLSHTEFTQICSNHSGDIDAFSFCNEKIMINNLRAGWAIAFTHCKMRSNSIYLRAIIQLIYTKDRFPYPEILSIPTFKKTNI</sequence>
<protein>
    <submittedName>
        <fullName evidence="1">Uncharacterized protein</fullName>
    </submittedName>
</protein>
<comment type="caution">
    <text evidence="1">The sequence shown here is derived from an EMBL/GenBank/DDBJ whole genome shotgun (WGS) entry which is preliminary data.</text>
</comment>
<dbReference type="RefSeq" id="WP_302714650.1">
    <property type="nucleotide sequence ID" value="NZ_JAULSJ010000007.1"/>
</dbReference>
<keyword evidence="2" id="KW-1185">Reference proteome</keyword>
<gene>
    <name evidence="1" type="ORF">QWT87_05730</name>
</gene>
<accession>A0ABT8U029</accession>
<name>A0ABT8U029_9FLAO</name>